<dbReference type="EMBL" id="CACSLK010012206">
    <property type="protein sequence ID" value="CAA0814777.1"/>
    <property type="molecule type" value="Genomic_DNA"/>
</dbReference>
<dbReference type="Proteomes" id="UP001153555">
    <property type="component" value="Unassembled WGS sequence"/>
</dbReference>
<keyword evidence="1" id="KW-0547">Nucleotide-binding</keyword>
<evidence type="ECO:0000313" key="4">
    <source>
        <dbReference type="Proteomes" id="UP001153555"/>
    </source>
</evidence>
<gene>
    <name evidence="3" type="ORF">SHERM_15042</name>
</gene>
<dbReference type="GO" id="GO:0006310">
    <property type="term" value="P:DNA recombination"/>
    <property type="evidence" value="ECO:0007669"/>
    <property type="project" value="UniProtKB-KW"/>
</dbReference>
<keyword evidence="1" id="KW-0234">DNA repair</keyword>
<comment type="similarity">
    <text evidence="1">Belongs to the helicase family.</text>
</comment>
<feature type="domain" description="DNA helicase Pif1-like DEAD-box helicase" evidence="2">
    <location>
        <begin position="7"/>
        <end position="93"/>
    </location>
</feature>
<reference evidence="3" key="1">
    <citation type="submission" date="2019-12" db="EMBL/GenBank/DDBJ databases">
        <authorList>
            <person name="Scholes J."/>
        </authorList>
    </citation>
    <scope>NUCLEOTIDE SEQUENCE</scope>
</reference>
<evidence type="ECO:0000313" key="3">
    <source>
        <dbReference type="EMBL" id="CAA0814777.1"/>
    </source>
</evidence>
<dbReference type="GO" id="GO:0000723">
    <property type="term" value="P:telomere maintenance"/>
    <property type="evidence" value="ECO:0007669"/>
    <property type="project" value="InterPro"/>
</dbReference>
<evidence type="ECO:0000256" key="1">
    <source>
        <dbReference type="RuleBase" id="RU363044"/>
    </source>
</evidence>
<dbReference type="GO" id="GO:0005524">
    <property type="term" value="F:ATP binding"/>
    <property type="evidence" value="ECO:0007669"/>
    <property type="project" value="UniProtKB-KW"/>
</dbReference>
<dbReference type="GO" id="GO:0006281">
    <property type="term" value="P:DNA repair"/>
    <property type="evidence" value="ECO:0007669"/>
    <property type="project" value="UniProtKB-KW"/>
</dbReference>
<dbReference type="EC" id="5.6.2.3" evidence="1"/>
<dbReference type="GO" id="GO:0043139">
    <property type="term" value="F:5'-3' DNA helicase activity"/>
    <property type="evidence" value="ECO:0007669"/>
    <property type="project" value="UniProtKB-EC"/>
</dbReference>
<comment type="cofactor">
    <cofactor evidence="1">
        <name>Mg(2+)</name>
        <dbReference type="ChEBI" id="CHEBI:18420"/>
    </cofactor>
</comment>
<evidence type="ECO:0000259" key="2">
    <source>
        <dbReference type="Pfam" id="PF05970"/>
    </source>
</evidence>
<keyword evidence="1" id="KW-0227">DNA damage</keyword>
<proteinExistence type="inferred from homology"/>
<dbReference type="InterPro" id="IPR010285">
    <property type="entry name" value="DNA_helicase_pif1-like_DEAD"/>
</dbReference>
<sequence>MGAVDPSNSNKPFGGKTIVFGGDFRQILPVIPKGSHQDIVNAIINTSSIWKDSIVLRLTKYMLLQNISDSDERDELASFVDWIASIRDGTLGGSNDGCASIDILDDIILDPSDDPVATIMESIYPMFKNSTEDPSYLKDKVILAPSLEVVECISQYMSEMNSADVHTYLSSDSASKSDFDNDFLADLHTPEFFNSIKCSGTSKHELTQIAATELVKAVIFTSHLTTPEAGETLIPMRTTQS</sequence>
<dbReference type="AlphaFoldDB" id="A0A9N7MWT0"/>
<keyword evidence="1 3" id="KW-0347">Helicase</keyword>
<organism evidence="3 4">
    <name type="scientific">Striga hermonthica</name>
    <name type="common">Purple witchweed</name>
    <name type="synonym">Buchnera hermonthica</name>
    <dbReference type="NCBI Taxonomy" id="68872"/>
    <lineage>
        <taxon>Eukaryota</taxon>
        <taxon>Viridiplantae</taxon>
        <taxon>Streptophyta</taxon>
        <taxon>Embryophyta</taxon>
        <taxon>Tracheophyta</taxon>
        <taxon>Spermatophyta</taxon>
        <taxon>Magnoliopsida</taxon>
        <taxon>eudicotyledons</taxon>
        <taxon>Gunneridae</taxon>
        <taxon>Pentapetalae</taxon>
        <taxon>asterids</taxon>
        <taxon>lamiids</taxon>
        <taxon>Lamiales</taxon>
        <taxon>Orobanchaceae</taxon>
        <taxon>Buchnereae</taxon>
        <taxon>Striga</taxon>
    </lineage>
</organism>
<comment type="catalytic activity">
    <reaction evidence="1">
        <text>ATP + H2O = ADP + phosphate + H(+)</text>
        <dbReference type="Rhea" id="RHEA:13065"/>
        <dbReference type="ChEBI" id="CHEBI:15377"/>
        <dbReference type="ChEBI" id="CHEBI:15378"/>
        <dbReference type="ChEBI" id="CHEBI:30616"/>
        <dbReference type="ChEBI" id="CHEBI:43474"/>
        <dbReference type="ChEBI" id="CHEBI:456216"/>
        <dbReference type="EC" id="5.6.2.3"/>
    </reaction>
</comment>
<dbReference type="PANTHER" id="PTHR10492">
    <property type="match status" value="1"/>
</dbReference>
<dbReference type="OrthoDB" id="1930718at2759"/>
<comment type="caution">
    <text evidence="3">The sequence shown here is derived from an EMBL/GenBank/DDBJ whole genome shotgun (WGS) entry which is preliminary data.</text>
</comment>
<dbReference type="Pfam" id="PF05970">
    <property type="entry name" value="PIF1"/>
    <property type="match status" value="1"/>
</dbReference>
<protein>
    <recommendedName>
        <fullName evidence="1">ATP-dependent DNA helicase</fullName>
        <ecNumber evidence="1">5.6.2.3</ecNumber>
    </recommendedName>
</protein>
<keyword evidence="4" id="KW-1185">Reference proteome</keyword>
<dbReference type="GO" id="GO:0016787">
    <property type="term" value="F:hydrolase activity"/>
    <property type="evidence" value="ECO:0007669"/>
    <property type="project" value="UniProtKB-KW"/>
</dbReference>
<keyword evidence="1" id="KW-0378">Hydrolase</keyword>
<accession>A0A9N7MWT0</accession>
<name>A0A9N7MWT0_STRHE</name>
<dbReference type="PANTHER" id="PTHR10492:SF74">
    <property type="entry name" value="ATP-DEPENDENT DNA HELICASE"/>
    <property type="match status" value="1"/>
</dbReference>
<keyword evidence="1" id="KW-0067">ATP-binding</keyword>
<keyword evidence="1" id="KW-0233">DNA recombination</keyword>